<reference evidence="1 2" key="1">
    <citation type="submission" date="2024-10" db="EMBL/GenBank/DDBJ databases">
        <title>The Natural Products Discovery Center: Release of the First 8490 Sequenced Strains for Exploring Actinobacteria Biosynthetic Diversity.</title>
        <authorList>
            <person name="Kalkreuter E."/>
            <person name="Kautsar S.A."/>
            <person name="Yang D."/>
            <person name="Bader C.D."/>
            <person name="Teijaro C.N."/>
            <person name="Fluegel L."/>
            <person name="Davis C.M."/>
            <person name="Simpson J.R."/>
            <person name="Lauterbach L."/>
            <person name="Steele A.D."/>
            <person name="Gui C."/>
            <person name="Meng S."/>
            <person name="Li G."/>
            <person name="Viehrig K."/>
            <person name="Ye F."/>
            <person name="Su P."/>
            <person name="Kiefer A.F."/>
            <person name="Nichols A."/>
            <person name="Cepeda A.J."/>
            <person name="Yan W."/>
            <person name="Fan B."/>
            <person name="Jiang Y."/>
            <person name="Adhikari A."/>
            <person name="Zheng C.-J."/>
            <person name="Schuster L."/>
            <person name="Cowan T.M."/>
            <person name="Smanski M.J."/>
            <person name="Chevrette M.G."/>
            <person name="De Carvalho L.P.S."/>
            <person name="Shen B."/>
        </authorList>
    </citation>
    <scope>NUCLEOTIDE SEQUENCE [LARGE SCALE GENOMIC DNA]</scope>
    <source>
        <strain evidence="1 2">NPDC001650</strain>
    </source>
</reference>
<dbReference type="Proteomes" id="UP001602123">
    <property type="component" value="Unassembled WGS sequence"/>
</dbReference>
<keyword evidence="2" id="KW-1185">Reference proteome</keyword>
<dbReference type="EMBL" id="JBIAUT010000006">
    <property type="protein sequence ID" value="MFF4218335.1"/>
    <property type="molecule type" value="Genomic_DNA"/>
</dbReference>
<sequence>MTTALVYFVYATMHKRVNDPDSPYWLPKILEQIRTPDGHTLSPLAVDQWSLGALTGDQGVTIADTIADAWWIFVKRAFKKAKDAGVPDLPANLSAFISQRSNTDQYPTLALNDVTVDGLPNAAVGDLTGLTPTADGYRGTIRVTTAAYDSHGYQPRIAINGRYQLDQHVVVIDDPRAADLKPPTQVVLKGLDAYGVDWPSQAIEGRGEFLFTVTGLVFDVQLSIEATGTGTGRTAKVTVESVATVGTPVFTLDKDHLTIEGDTVSELNKQLWIQSAVAAFNSPDAATALTAKLSDALNADDFRTQFSGSVTDQLDKALDNVFGTGALPADSGPPPTGDGPLEVYLFDRVRASLNDTGSGFYPPTVVESSSDPKLDPLSIDTIDLGDHQVMGVPVNFTLNDVSISGIADVLVPAEDAALVAEGVDATLRFGRIAQAPITVKASVVATFTKSGDKLNGTMTTTAEQPSVALGLSFSGPDADDLTIGLRSLTVDVDPARLDINVHVDGLPDDALHQILNTSEIKAGFIQGVQDGAAQRKDDIAKALTDNARKVIAGKLAG</sequence>
<evidence type="ECO:0000313" key="2">
    <source>
        <dbReference type="Proteomes" id="UP001602123"/>
    </source>
</evidence>
<comment type="caution">
    <text evidence="1">The sequence shown here is derived from an EMBL/GenBank/DDBJ whole genome shotgun (WGS) entry which is preliminary data.</text>
</comment>
<gene>
    <name evidence="1" type="ORF">ACFYZM_18915</name>
</gene>
<proteinExistence type="predicted"/>
<dbReference type="RefSeq" id="WP_388628503.1">
    <property type="nucleotide sequence ID" value="NZ_JBIAUT010000006.1"/>
</dbReference>
<accession>A0ABW6U0H1</accession>
<name>A0ABW6U0H1_9ACTN</name>
<evidence type="ECO:0000313" key="1">
    <source>
        <dbReference type="EMBL" id="MFF4218335.1"/>
    </source>
</evidence>
<protein>
    <submittedName>
        <fullName evidence="1">Uncharacterized protein</fullName>
    </submittedName>
</protein>
<organism evidence="1 2">
    <name type="scientific">Streptomyces nondiastaticus</name>
    <dbReference type="NCBI Taxonomy" id="3154512"/>
    <lineage>
        <taxon>Bacteria</taxon>
        <taxon>Bacillati</taxon>
        <taxon>Actinomycetota</taxon>
        <taxon>Actinomycetes</taxon>
        <taxon>Kitasatosporales</taxon>
        <taxon>Streptomycetaceae</taxon>
        <taxon>Streptomyces</taxon>
    </lineage>
</organism>